<dbReference type="AlphaFoldDB" id="A0A1F6P0W7"/>
<protein>
    <recommendedName>
        <fullName evidence="3">Outer membrane protein beta-barrel domain-containing protein</fullName>
    </recommendedName>
</protein>
<dbReference type="Proteomes" id="UP000178895">
    <property type="component" value="Unassembled WGS sequence"/>
</dbReference>
<accession>A0A1F6P0W7</accession>
<sequence length="187" mass="20561">MPILRTLVVVAFVLGIGVDSINASPLPKSLELKTSASIGGPVGLPAYDGPYRQTTQLFTMKLDARLRMPKTVSLGLEINAVIPSGFGINILIDVVKTDKFRFHIIDPGLFWNTFQSVSVRRVNRSMDITLGFGVEYSLSNQWSLTAEMRAFVPEPSNAVATYGNFALDMFKESTEGAQTCLGLSRRW</sequence>
<comment type="caution">
    <text evidence="1">The sequence shown here is derived from an EMBL/GenBank/DDBJ whole genome shotgun (WGS) entry which is preliminary data.</text>
</comment>
<evidence type="ECO:0008006" key="3">
    <source>
        <dbReference type="Google" id="ProtNLM"/>
    </source>
</evidence>
<reference evidence="1 2" key="1">
    <citation type="journal article" date="2016" name="Nat. Commun.">
        <title>Thousands of microbial genomes shed light on interconnected biogeochemical processes in an aquifer system.</title>
        <authorList>
            <person name="Anantharaman K."/>
            <person name="Brown C.T."/>
            <person name="Hug L.A."/>
            <person name="Sharon I."/>
            <person name="Castelle C.J."/>
            <person name="Probst A.J."/>
            <person name="Thomas B.C."/>
            <person name="Singh A."/>
            <person name="Wilkins M.J."/>
            <person name="Karaoz U."/>
            <person name="Brodie E.L."/>
            <person name="Williams K.H."/>
            <person name="Hubbard S.S."/>
            <person name="Banfield J.F."/>
        </authorList>
    </citation>
    <scope>NUCLEOTIDE SEQUENCE [LARGE SCALE GENOMIC DNA]</scope>
</reference>
<evidence type="ECO:0000313" key="1">
    <source>
        <dbReference type="EMBL" id="OGH89805.1"/>
    </source>
</evidence>
<dbReference type="EMBL" id="MFQY01000027">
    <property type="protein sequence ID" value="OGH89805.1"/>
    <property type="molecule type" value="Genomic_DNA"/>
</dbReference>
<organism evidence="1 2">
    <name type="scientific">Candidatus Magasanikbacteria bacterium RIFOXYC2_FULL_40_16</name>
    <dbReference type="NCBI Taxonomy" id="1798703"/>
    <lineage>
        <taxon>Bacteria</taxon>
        <taxon>Candidatus Magasanikiibacteriota</taxon>
    </lineage>
</organism>
<evidence type="ECO:0000313" key="2">
    <source>
        <dbReference type="Proteomes" id="UP000178895"/>
    </source>
</evidence>
<gene>
    <name evidence="1" type="ORF">A2469_01150</name>
</gene>
<name>A0A1F6P0W7_9BACT</name>
<proteinExistence type="predicted"/>